<proteinExistence type="predicted"/>
<evidence type="ECO:0000313" key="2">
    <source>
        <dbReference type="Proteomes" id="UP000267096"/>
    </source>
</evidence>
<evidence type="ECO:0000313" key="1">
    <source>
        <dbReference type="EMBL" id="VDK29809.1"/>
    </source>
</evidence>
<keyword evidence="2" id="KW-1185">Reference proteome</keyword>
<reference evidence="3" key="1">
    <citation type="submission" date="2017-02" db="UniProtKB">
        <authorList>
            <consortium name="WormBaseParasite"/>
        </authorList>
    </citation>
    <scope>IDENTIFICATION</scope>
</reference>
<dbReference type="WBParaSite" id="ASIM_0000792601-mRNA-1">
    <property type="protein sequence ID" value="ASIM_0000792601-mRNA-1"/>
    <property type="gene ID" value="ASIM_0000792601"/>
</dbReference>
<dbReference type="EMBL" id="UYRR01019168">
    <property type="protein sequence ID" value="VDK29809.1"/>
    <property type="molecule type" value="Genomic_DNA"/>
</dbReference>
<evidence type="ECO:0000313" key="3">
    <source>
        <dbReference type="WBParaSite" id="ASIM_0000792601-mRNA-1"/>
    </source>
</evidence>
<dbReference type="AlphaFoldDB" id="A0A0M3JJV5"/>
<name>A0A0M3JJV5_ANISI</name>
<organism evidence="3">
    <name type="scientific">Anisakis simplex</name>
    <name type="common">Herring worm</name>
    <dbReference type="NCBI Taxonomy" id="6269"/>
    <lineage>
        <taxon>Eukaryota</taxon>
        <taxon>Metazoa</taxon>
        <taxon>Ecdysozoa</taxon>
        <taxon>Nematoda</taxon>
        <taxon>Chromadorea</taxon>
        <taxon>Rhabditida</taxon>
        <taxon>Spirurina</taxon>
        <taxon>Ascaridomorpha</taxon>
        <taxon>Ascaridoidea</taxon>
        <taxon>Anisakidae</taxon>
        <taxon>Anisakis</taxon>
        <taxon>Anisakis simplex complex</taxon>
    </lineage>
</organism>
<reference evidence="1 2" key="2">
    <citation type="submission" date="2018-11" db="EMBL/GenBank/DDBJ databases">
        <authorList>
            <consortium name="Pathogen Informatics"/>
        </authorList>
    </citation>
    <scope>NUCLEOTIDE SEQUENCE [LARGE SCALE GENOMIC DNA]</scope>
</reference>
<sequence length="73" mass="8532">MYSTFSCIFVPLYEFVLNAESRDQLCSQRVIVRVEDVNDEFPKFDKAQYSATVKENCNATDEERVFLLRLVSI</sequence>
<gene>
    <name evidence="1" type="ORF">ASIM_LOCUS7684</name>
</gene>
<protein>
    <submittedName>
        <fullName evidence="3">Cadherin domain-containing protein</fullName>
    </submittedName>
</protein>
<accession>A0A0M3JJV5</accession>
<dbReference type="Proteomes" id="UP000267096">
    <property type="component" value="Unassembled WGS sequence"/>
</dbReference>